<keyword evidence="3" id="KW-0963">Cytoplasm</keyword>
<dbReference type="OrthoDB" id="270127at2759"/>
<protein>
    <submittedName>
        <fullName evidence="8">Putative nucleoside diphosphate kinase</fullName>
    </submittedName>
</protein>
<evidence type="ECO:0000256" key="4">
    <source>
        <dbReference type="ARBA" id="ARBA00023212"/>
    </source>
</evidence>
<dbReference type="GeneID" id="39981037"/>
<comment type="caution">
    <text evidence="8">The sequence shown here is derived from an EMBL/GenBank/DDBJ whole genome shotgun (WGS) entry which is preliminary data.</text>
</comment>
<dbReference type="Gene3D" id="3.30.70.141">
    <property type="entry name" value="Nucleoside diphosphate kinase-like domain"/>
    <property type="match status" value="1"/>
</dbReference>
<evidence type="ECO:0000313" key="8">
    <source>
        <dbReference type="EMBL" id="ORC93699.1"/>
    </source>
</evidence>
<dbReference type="AlphaFoldDB" id="A0A1X0PAT4"/>
<proteinExistence type="inferred from homology"/>
<dbReference type="Pfam" id="PF00334">
    <property type="entry name" value="NDK"/>
    <property type="match status" value="1"/>
</dbReference>
<feature type="domain" description="DM10" evidence="7">
    <location>
        <begin position="6"/>
        <end position="94"/>
    </location>
</feature>
<comment type="subcellular location">
    <subcellularLocation>
        <location evidence="1">Cell projection</location>
        <location evidence="1">Cilium</location>
    </subcellularLocation>
    <subcellularLocation>
        <location evidence="2">Cytoplasm</location>
        <location evidence="2">Cytoskeleton</location>
    </subcellularLocation>
</comment>
<accession>A0A1X0PAT4</accession>
<dbReference type="GO" id="GO:0005879">
    <property type="term" value="C:axonemal microtubule"/>
    <property type="evidence" value="ECO:0007669"/>
    <property type="project" value="TreeGrafter"/>
</dbReference>
<dbReference type="PROSITE" id="PS51336">
    <property type="entry name" value="DM10"/>
    <property type="match status" value="1"/>
</dbReference>
<dbReference type="EMBL" id="NBCO01000001">
    <property type="protein sequence ID" value="ORC93699.1"/>
    <property type="molecule type" value="Genomic_DNA"/>
</dbReference>
<dbReference type="CDD" id="cd04412">
    <property type="entry name" value="NDPk7B"/>
    <property type="match status" value="1"/>
</dbReference>
<dbReference type="InterPro" id="IPR006602">
    <property type="entry name" value="DM10_dom"/>
</dbReference>
<keyword evidence="9" id="KW-1185">Reference proteome</keyword>
<dbReference type="PANTHER" id="PTHR43109">
    <property type="entry name" value="NUCLEOSIDE DIPHOSPHATE KINASE 7"/>
    <property type="match status" value="1"/>
</dbReference>
<dbReference type="Proteomes" id="UP000192257">
    <property type="component" value="Unassembled WGS sequence"/>
</dbReference>
<dbReference type="RefSeq" id="XP_028887765.1">
    <property type="nucleotide sequence ID" value="XM_029021257.1"/>
</dbReference>
<dbReference type="GO" id="GO:0016301">
    <property type="term" value="F:kinase activity"/>
    <property type="evidence" value="ECO:0007669"/>
    <property type="project" value="UniProtKB-KW"/>
</dbReference>
<keyword evidence="5" id="KW-0966">Cell projection</keyword>
<dbReference type="VEuPathDB" id="TriTrypDB:TM35_000015760"/>
<dbReference type="InterPro" id="IPR037993">
    <property type="entry name" value="NDPk7B"/>
</dbReference>
<dbReference type="PANTHER" id="PTHR43109:SF2">
    <property type="entry name" value="NUCLEOSIDE DIPHOSPHATE KINASE 7"/>
    <property type="match status" value="1"/>
</dbReference>
<comment type="caution">
    <text evidence="6">Lacks conserved residue(s) required for the propagation of feature annotation.</text>
</comment>
<organism evidence="8 9">
    <name type="scientific">Trypanosoma theileri</name>
    <dbReference type="NCBI Taxonomy" id="67003"/>
    <lineage>
        <taxon>Eukaryota</taxon>
        <taxon>Discoba</taxon>
        <taxon>Euglenozoa</taxon>
        <taxon>Kinetoplastea</taxon>
        <taxon>Metakinetoplastina</taxon>
        <taxon>Trypanosomatida</taxon>
        <taxon>Trypanosomatidae</taxon>
        <taxon>Trypanosoma</taxon>
    </lineage>
</organism>
<keyword evidence="8" id="KW-0808">Transferase</keyword>
<evidence type="ECO:0000256" key="6">
    <source>
        <dbReference type="PROSITE-ProRule" id="PRU00706"/>
    </source>
</evidence>
<dbReference type="STRING" id="67003.A0A1X0PAT4"/>
<dbReference type="InterPro" id="IPR034907">
    <property type="entry name" value="NDK-like_dom"/>
</dbReference>
<evidence type="ECO:0000256" key="5">
    <source>
        <dbReference type="ARBA" id="ARBA00023273"/>
    </source>
</evidence>
<evidence type="ECO:0000256" key="3">
    <source>
        <dbReference type="ARBA" id="ARBA00022490"/>
    </source>
</evidence>
<evidence type="ECO:0000256" key="1">
    <source>
        <dbReference type="ARBA" id="ARBA00004138"/>
    </source>
</evidence>
<dbReference type="SMART" id="SM00562">
    <property type="entry name" value="NDK"/>
    <property type="match status" value="1"/>
</dbReference>
<dbReference type="PROSITE" id="PS51374">
    <property type="entry name" value="NDPK_LIKE"/>
    <property type="match status" value="1"/>
</dbReference>
<gene>
    <name evidence="8" type="ORF">TM35_000015760</name>
</gene>
<evidence type="ECO:0000313" key="9">
    <source>
        <dbReference type="Proteomes" id="UP000192257"/>
    </source>
</evidence>
<reference evidence="8 9" key="1">
    <citation type="submission" date="2017-03" db="EMBL/GenBank/DDBJ databases">
        <title>An alternative strategy for trypanosome survival in the mammalian bloodstream revealed through genome and transcriptome analysis of the ubiquitous bovine parasite Trypanosoma (Megatrypanum) theileri.</title>
        <authorList>
            <person name="Kelly S."/>
            <person name="Ivens A."/>
            <person name="Mott A."/>
            <person name="O'Neill E."/>
            <person name="Emms D."/>
            <person name="Macleod O."/>
            <person name="Voorheis P."/>
            <person name="Matthews J."/>
            <person name="Matthews K."/>
            <person name="Carrington M."/>
        </authorList>
    </citation>
    <scope>NUCLEOTIDE SEQUENCE [LARGE SCALE GENOMIC DNA]</scope>
    <source>
        <strain evidence="8">Edinburgh</strain>
    </source>
</reference>
<comment type="similarity">
    <text evidence="6">Belongs to the NDK family.</text>
</comment>
<keyword evidence="8" id="KW-0418">Kinase</keyword>
<keyword evidence="4" id="KW-0206">Cytoskeleton</keyword>
<evidence type="ECO:0000256" key="2">
    <source>
        <dbReference type="ARBA" id="ARBA00004245"/>
    </source>
</evidence>
<dbReference type="InterPro" id="IPR036850">
    <property type="entry name" value="NDK-like_dom_sf"/>
</dbReference>
<sequence>MALSKQDPRLAFYCEKHDDISHLTRRYVLLFYYEDHSIEMREMPNNVLHLKRTPFPHLKKDDFNIGSVLTIFGGIVTLTAYADEVTRELCERKSESTVILLGESLLSQMGRCLAILTEECGFTISAMQMTWTMEDAVANYGLPAELVGGRVVVVRCARTDAIQKGLDYVNRVPGAHAAHNEEEAKRWNQLLEEASKQPVAIFNDYRSSVIIVKPHALRKKAGGSIIQHLLDVTRLELTALMLVNLSSRVVDEFLQPYKGVLPDFVETASALTGPVWILQLVSLNDDVVDVISTVREVCGPFDPFIAKELRPKTIRAIFGVNRAENAVHCCDLPDEGPLYADFFFKRNVQEA</sequence>
<evidence type="ECO:0000259" key="7">
    <source>
        <dbReference type="PROSITE" id="PS51336"/>
    </source>
</evidence>
<dbReference type="Gene3D" id="2.30.29.170">
    <property type="match status" value="1"/>
</dbReference>
<dbReference type="SUPFAM" id="SSF54919">
    <property type="entry name" value="Nucleoside diphosphate kinase, NDK"/>
    <property type="match status" value="1"/>
</dbReference>
<name>A0A1X0PAT4_9TRYP</name>
<dbReference type="SMART" id="SM00676">
    <property type="entry name" value="DM10"/>
    <property type="match status" value="1"/>
</dbReference>